<feature type="domain" description="Metallo-beta-lactamase" evidence="10">
    <location>
        <begin position="14"/>
        <end position="179"/>
    </location>
</feature>
<comment type="similarity">
    <text evidence="4">Belongs to the metallo-beta-lactamase superfamily. Glyoxalase II family.</text>
</comment>
<gene>
    <name evidence="11" type="ORF">CANCADRAFT_1770</name>
</gene>
<dbReference type="GO" id="GO:0004416">
    <property type="term" value="F:hydroxyacylglutathione hydrolase activity"/>
    <property type="evidence" value="ECO:0007669"/>
    <property type="project" value="UniProtKB-EC"/>
</dbReference>
<dbReference type="AlphaFoldDB" id="A0A1E4TE50"/>
<dbReference type="InterPro" id="IPR035680">
    <property type="entry name" value="Clx_II_MBL"/>
</dbReference>
<evidence type="ECO:0000256" key="5">
    <source>
        <dbReference type="ARBA" id="ARBA00011917"/>
    </source>
</evidence>
<dbReference type="UniPathway" id="UPA00619">
    <property type="reaction ID" value="UER00676"/>
</dbReference>
<comment type="pathway">
    <text evidence="3">Secondary metabolite metabolism; methylglyoxal degradation; (R)-lactate from methylglyoxal: step 2/2.</text>
</comment>
<evidence type="ECO:0000313" key="12">
    <source>
        <dbReference type="Proteomes" id="UP000095023"/>
    </source>
</evidence>
<dbReference type="InterPro" id="IPR036866">
    <property type="entry name" value="RibonucZ/Hydroxyglut_hydro"/>
</dbReference>
<dbReference type="GO" id="GO:0046872">
    <property type="term" value="F:metal ion binding"/>
    <property type="evidence" value="ECO:0007669"/>
    <property type="project" value="UniProtKB-KW"/>
</dbReference>
<sequence length="257" mass="28752">MHVWPIKMRWGTGDNYAYVIADYPGTNEAVIIDPAEPNDCFRPLDQLIAKHSLKLIAGINTHHHYDHSGGNKDFKAKFPNLPLIGGKDSPLVEKVPSHGEKFKIGNLEVTALHTPCHTQDSICYYVEDKKKDERAVFTGDTLFIAGCGRFFEGTPTEMDKALNGVLASLPDDTKVYPGHEYTAGNLKFAKTILNNSSIKALDEFTKKNEVTTGAFTIGQEKKHNPFMMLEDSEVKSKLGLDDRKQIMAQLRELKNKM</sequence>
<dbReference type="InterPro" id="IPR001279">
    <property type="entry name" value="Metallo-B-lactamas"/>
</dbReference>
<evidence type="ECO:0000256" key="2">
    <source>
        <dbReference type="ARBA" id="ARBA00001947"/>
    </source>
</evidence>
<accession>A0A1E4TE50</accession>
<dbReference type="OrthoDB" id="515692at2759"/>
<proteinExistence type="inferred from homology"/>
<dbReference type="Proteomes" id="UP000095023">
    <property type="component" value="Unassembled WGS sequence"/>
</dbReference>
<dbReference type="HAMAP" id="MF_01374">
    <property type="entry name" value="Glyoxalase_2"/>
    <property type="match status" value="1"/>
</dbReference>
<dbReference type="PANTHER" id="PTHR11935">
    <property type="entry name" value="BETA LACTAMASE DOMAIN"/>
    <property type="match status" value="1"/>
</dbReference>
<protein>
    <recommendedName>
        <fullName evidence="5">hydroxyacylglutathione hydrolase</fullName>
        <ecNumber evidence="5">3.1.2.6</ecNumber>
    </recommendedName>
    <alternativeName>
        <fullName evidence="9">Glyoxalase II</fullName>
    </alternativeName>
</protein>
<comment type="catalytic activity">
    <reaction evidence="1">
        <text>an S-(2-hydroxyacyl)glutathione + H2O = a 2-hydroxy carboxylate + glutathione + H(+)</text>
        <dbReference type="Rhea" id="RHEA:21864"/>
        <dbReference type="ChEBI" id="CHEBI:15377"/>
        <dbReference type="ChEBI" id="CHEBI:15378"/>
        <dbReference type="ChEBI" id="CHEBI:57925"/>
        <dbReference type="ChEBI" id="CHEBI:58896"/>
        <dbReference type="ChEBI" id="CHEBI:71261"/>
        <dbReference type="EC" id="3.1.2.6"/>
    </reaction>
</comment>
<comment type="cofactor">
    <cofactor evidence="2">
        <name>Zn(2+)</name>
        <dbReference type="ChEBI" id="CHEBI:29105"/>
    </cofactor>
</comment>
<evidence type="ECO:0000256" key="3">
    <source>
        <dbReference type="ARBA" id="ARBA00004963"/>
    </source>
</evidence>
<keyword evidence="6" id="KW-0479">Metal-binding</keyword>
<dbReference type="EC" id="3.1.2.6" evidence="5"/>
<dbReference type="InterPro" id="IPR032282">
    <property type="entry name" value="HAGH_C"/>
</dbReference>
<dbReference type="InterPro" id="IPR017782">
    <property type="entry name" value="Hydroxyacylglutathione_Hdrlase"/>
</dbReference>
<evidence type="ECO:0000313" key="11">
    <source>
        <dbReference type="EMBL" id="ODV90040.1"/>
    </source>
</evidence>
<dbReference type="Pfam" id="PF00753">
    <property type="entry name" value="Lactamase_B"/>
    <property type="match status" value="1"/>
</dbReference>
<evidence type="ECO:0000259" key="10">
    <source>
        <dbReference type="SMART" id="SM00849"/>
    </source>
</evidence>
<name>A0A1E4TE50_9ASCO</name>
<evidence type="ECO:0000256" key="4">
    <source>
        <dbReference type="ARBA" id="ARBA00006759"/>
    </source>
</evidence>
<dbReference type="EMBL" id="KV453842">
    <property type="protein sequence ID" value="ODV90040.1"/>
    <property type="molecule type" value="Genomic_DNA"/>
</dbReference>
<keyword evidence="8" id="KW-0862">Zinc</keyword>
<dbReference type="SMART" id="SM00849">
    <property type="entry name" value="Lactamase_B"/>
    <property type="match status" value="1"/>
</dbReference>
<dbReference type="Pfam" id="PF16123">
    <property type="entry name" value="HAGH_C"/>
    <property type="match status" value="1"/>
</dbReference>
<evidence type="ECO:0000256" key="9">
    <source>
        <dbReference type="ARBA" id="ARBA00031044"/>
    </source>
</evidence>
<evidence type="ECO:0000256" key="6">
    <source>
        <dbReference type="ARBA" id="ARBA00022723"/>
    </source>
</evidence>
<organism evidence="11 12">
    <name type="scientific">Tortispora caseinolytica NRRL Y-17796</name>
    <dbReference type="NCBI Taxonomy" id="767744"/>
    <lineage>
        <taxon>Eukaryota</taxon>
        <taxon>Fungi</taxon>
        <taxon>Dikarya</taxon>
        <taxon>Ascomycota</taxon>
        <taxon>Saccharomycotina</taxon>
        <taxon>Trigonopsidomycetes</taxon>
        <taxon>Trigonopsidales</taxon>
        <taxon>Trigonopsidaceae</taxon>
        <taxon>Tortispora</taxon>
    </lineage>
</organism>
<dbReference type="GO" id="GO:0019243">
    <property type="term" value="P:methylglyoxal catabolic process to D-lactate via S-lactoyl-glutathione"/>
    <property type="evidence" value="ECO:0007669"/>
    <property type="project" value="InterPro"/>
</dbReference>
<dbReference type="Gene3D" id="3.60.15.10">
    <property type="entry name" value="Ribonuclease Z/Hydroxyacylglutathione hydrolase-like"/>
    <property type="match status" value="1"/>
</dbReference>
<dbReference type="SUPFAM" id="SSF56281">
    <property type="entry name" value="Metallo-hydrolase/oxidoreductase"/>
    <property type="match status" value="1"/>
</dbReference>
<keyword evidence="7" id="KW-0378">Hydrolase</keyword>
<evidence type="ECO:0000256" key="8">
    <source>
        <dbReference type="ARBA" id="ARBA00022833"/>
    </source>
</evidence>
<evidence type="ECO:0000256" key="1">
    <source>
        <dbReference type="ARBA" id="ARBA00001623"/>
    </source>
</evidence>
<dbReference type="CDD" id="cd07723">
    <property type="entry name" value="hydroxyacylglutathione_hydrolase_MBL-fold"/>
    <property type="match status" value="1"/>
</dbReference>
<dbReference type="PANTHER" id="PTHR11935:SF94">
    <property type="entry name" value="TENZING NORGAY, ISOFORM C"/>
    <property type="match status" value="1"/>
</dbReference>
<keyword evidence="12" id="KW-1185">Reference proteome</keyword>
<reference evidence="12" key="1">
    <citation type="submission" date="2016-02" db="EMBL/GenBank/DDBJ databases">
        <title>Comparative genomics of biotechnologically important yeasts.</title>
        <authorList>
            <consortium name="DOE Joint Genome Institute"/>
            <person name="Riley R."/>
            <person name="Haridas S."/>
            <person name="Wolfe K.H."/>
            <person name="Lopes M.R."/>
            <person name="Hittinger C.T."/>
            <person name="Goker M."/>
            <person name="Salamov A."/>
            <person name="Wisecaver J."/>
            <person name="Long T.M."/>
            <person name="Aerts A.L."/>
            <person name="Barry K."/>
            <person name="Choi C."/>
            <person name="Clum A."/>
            <person name="Coughlan A.Y."/>
            <person name="Deshpande S."/>
            <person name="Douglass A.P."/>
            <person name="Hanson S.J."/>
            <person name="Klenk H.-P."/>
            <person name="Labutti K."/>
            <person name="Lapidus A."/>
            <person name="Lindquist E."/>
            <person name="Lipzen A."/>
            <person name="Meier-Kolthoff J.P."/>
            <person name="Ohm R.A."/>
            <person name="Otillar R.P."/>
            <person name="Pangilinan J."/>
            <person name="Peng Y."/>
            <person name="Rokas A."/>
            <person name="Rosa C.A."/>
            <person name="Scheuner C."/>
            <person name="Sibirny A.A."/>
            <person name="Slot J.C."/>
            <person name="Stielow J.B."/>
            <person name="Sun H."/>
            <person name="Kurtzman C.P."/>
            <person name="Blackwell M."/>
            <person name="Jeffries T.W."/>
            <person name="Grigoriev I.V."/>
        </authorList>
    </citation>
    <scope>NUCLEOTIDE SEQUENCE [LARGE SCALE GENOMIC DNA]</scope>
    <source>
        <strain evidence="12">NRRL Y-17796</strain>
    </source>
</reference>
<evidence type="ECO:0000256" key="7">
    <source>
        <dbReference type="ARBA" id="ARBA00022801"/>
    </source>
</evidence>